<dbReference type="SUPFAM" id="SSF49303">
    <property type="entry name" value="beta-Galactosidase/glucuronidase domain"/>
    <property type="match status" value="1"/>
</dbReference>
<dbReference type="AlphaFoldDB" id="A0A7K0K1Q4"/>
<dbReference type="PRINTS" id="PR00132">
    <property type="entry name" value="GLHYDRLASE2"/>
</dbReference>
<dbReference type="InterPro" id="IPR023230">
    <property type="entry name" value="Glyco_hydro_2_CS"/>
</dbReference>
<proteinExistence type="inferred from homology"/>
<dbReference type="Gene3D" id="2.60.120.260">
    <property type="entry name" value="Galactose-binding domain-like"/>
    <property type="match status" value="1"/>
</dbReference>
<feature type="domain" description="Glycoside hydrolase family 2 catalytic" evidence="8">
    <location>
        <begin position="271"/>
        <end position="589"/>
    </location>
</feature>
<keyword evidence="11" id="KW-1185">Reference proteome</keyword>
<dbReference type="InterPro" id="IPR013783">
    <property type="entry name" value="Ig-like_fold"/>
</dbReference>
<feature type="domain" description="Glycoside hydrolase family 2 immunoglobulin-like beta-sandwich" evidence="7">
    <location>
        <begin position="184"/>
        <end position="269"/>
    </location>
</feature>
<comment type="similarity">
    <text evidence="1 6">Belongs to the glycosyl hydrolase 2 family.</text>
</comment>
<reference evidence="10 11" key="1">
    <citation type="submission" date="2019-08" db="EMBL/GenBank/DDBJ databases">
        <title>In-depth cultivation of the pig gut microbiome towards novel bacterial diversity and tailored functional studies.</title>
        <authorList>
            <person name="Wylensek D."/>
            <person name="Hitch T.C.A."/>
            <person name="Clavel T."/>
        </authorList>
    </citation>
    <scope>NUCLEOTIDE SEQUENCE [LARGE SCALE GENOMIC DNA]</scope>
    <source>
        <strain evidence="10 11">RF-GAM-744-WT-7</strain>
    </source>
</reference>
<dbReference type="SUPFAM" id="SSF51445">
    <property type="entry name" value="(Trans)glycosidases"/>
    <property type="match status" value="1"/>
</dbReference>
<dbReference type="InterPro" id="IPR006102">
    <property type="entry name" value="Ig-like_GH2"/>
</dbReference>
<dbReference type="GO" id="GO:0030246">
    <property type="term" value="F:carbohydrate binding"/>
    <property type="evidence" value="ECO:0007669"/>
    <property type="project" value="TreeGrafter"/>
</dbReference>
<evidence type="ECO:0000259" key="8">
    <source>
        <dbReference type="Pfam" id="PF02836"/>
    </source>
</evidence>
<dbReference type="NCBIfam" id="NF007538">
    <property type="entry name" value="PRK10150.1"/>
    <property type="match status" value="1"/>
</dbReference>
<dbReference type="Pfam" id="PF02836">
    <property type="entry name" value="Glyco_hydro_2_C"/>
    <property type="match status" value="1"/>
</dbReference>
<evidence type="ECO:0000256" key="4">
    <source>
        <dbReference type="ARBA" id="ARBA00022801"/>
    </source>
</evidence>
<dbReference type="EC" id="3.2.1.31" evidence="2"/>
<dbReference type="InterPro" id="IPR036156">
    <property type="entry name" value="Beta-gal/glucu_dom_sf"/>
</dbReference>
<organism evidence="10 11">
    <name type="scientific">Mobiluncus porci</name>
    <dbReference type="NCBI Taxonomy" id="2652278"/>
    <lineage>
        <taxon>Bacteria</taxon>
        <taxon>Bacillati</taxon>
        <taxon>Actinomycetota</taxon>
        <taxon>Actinomycetes</taxon>
        <taxon>Actinomycetales</taxon>
        <taxon>Actinomycetaceae</taxon>
        <taxon>Mobiluncus</taxon>
    </lineage>
</organism>
<dbReference type="InterPro" id="IPR023232">
    <property type="entry name" value="Glyco_hydro_2_AS"/>
</dbReference>
<evidence type="ECO:0000256" key="1">
    <source>
        <dbReference type="ARBA" id="ARBA00007401"/>
    </source>
</evidence>
<dbReference type="PANTHER" id="PTHR10066:SF67">
    <property type="entry name" value="BETA-GLUCURONIDASE"/>
    <property type="match status" value="1"/>
</dbReference>
<dbReference type="Gene3D" id="3.20.20.80">
    <property type="entry name" value="Glycosidases"/>
    <property type="match status" value="1"/>
</dbReference>
<dbReference type="GO" id="GO:0005975">
    <property type="term" value="P:carbohydrate metabolic process"/>
    <property type="evidence" value="ECO:0007669"/>
    <property type="project" value="InterPro"/>
</dbReference>
<keyword evidence="5 6" id="KW-0326">Glycosidase</keyword>
<dbReference type="InterPro" id="IPR006101">
    <property type="entry name" value="Glyco_hydro_2"/>
</dbReference>
<evidence type="ECO:0000313" key="11">
    <source>
        <dbReference type="Proteomes" id="UP000442535"/>
    </source>
</evidence>
<dbReference type="SUPFAM" id="SSF49785">
    <property type="entry name" value="Galactose-binding domain-like"/>
    <property type="match status" value="1"/>
</dbReference>
<dbReference type="GO" id="GO:0019391">
    <property type="term" value="P:glucuronoside catabolic process"/>
    <property type="evidence" value="ECO:0007669"/>
    <property type="project" value="TreeGrafter"/>
</dbReference>
<dbReference type="EMBL" id="VUMY01000006">
    <property type="protein sequence ID" value="MST49426.1"/>
    <property type="molecule type" value="Genomic_DNA"/>
</dbReference>
<gene>
    <name evidence="10" type="primary">uidA</name>
    <name evidence="10" type="ORF">FYJ63_04125</name>
</gene>
<dbReference type="Pfam" id="PF02837">
    <property type="entry name" value="Glyco_hydro_2_N"/>
    <property type="match status" value="1"/>
</dbReference>
<comment type="caution">
    <text evidence="10">The sequence shown here is derived from an EMBL/GenBank/DDBJ whole genome shotgun (WGS) entry which is preliminary data.</text>
</comment>
<evidence type="ECO:0000259" key="9">
    <source>
        <dbReference type="Pfam" id="PF02837"/>
    </source>
</evidence>
<dbReference type="FunFam" id="3.20.20.80:FF:000080">
    <property type="entry name" value="Beta-glucuronidase UidA"/>
    <property type="match status" value="1"/>
</dbReference>
<dbReference type="PROSITE" id="PS00608">
    <property type="entry name" value="GLYCOSYL_HYDROL_F2_2"/>
    <property type="match status" value="1"/>
</dbReference>
<dbReference type="InterPro" id="IPR008979">
    <property type="entry name" value="Galactose-bd-like_sf"/>
</dbReference>
<dbReference type="Proteomes" id="UP000442535">
    <property type="component" value="Unassembled WGS sequence"/>
</dbReference>
<dbReference type="Pfam" id="PF00703">
    <property type="entry name" value="Glyco_hydro_2"/>
    <property type="match status" value="1"/>
</dbReference>
<dbReference type="PROSITE" id="PS00719">
    <property type="entry name" value="GLYCOSYL_HYDROL_F2_1"/>
    <property type="match status" value="1"/>
</dbReference>
<keyword evidence="4 6" id="KW-0378">Hydrolase</keyword>
<evidence type="ECO:0000256" key="5">
    <source>
        <dbReference type="ARBA" id="ARBA00023295"/>
    </source>
</evidence>
<evidence type="ECO:0000256" key="6">
    <source>
        <dbReference type="RuleBase" id="RU361154"/>
    </source>
</evidence>
<evidence type="ECO:0000259" key="7">
    <source>
        <dbReference type="Pfam" id="PF00703"/>
    </source>
</evidence>
<accession>A0A7K0K1Q4</accession>
<dbReference type="FunFam" id="2.60.120.260:FF:000027">
    <property type="entry name" value="Beta-glucuronidase"/>
    <property type="match status" value="1"/>
</dbReference>
<sequence length="595" mass="67377">MLTVRETSSRNVFVLDGVWDFKVDDQNSGINDRWFTGPLPDSQTMAVPASFNDVVTCTEARDHVGYLWYQREARVPRGLGEDRLVLRFGSATHSAIVWVNDTEVTRHEGGYLPFEVDITDVSGSEGETFRLTVCVDNRLSWETIPPGYMKKDSTGRERQFYYHDFYNYAGIHRSVKLYTRPADHVENVTVVTEIEGTTGIVNYEVVVAGGADVSVRLLDASGQQVAEASGAKGRLSVPNAHFWAPGDGYLYTLEIHAGEDVYPQTVGIRTVEVRGTELLINGKPFYFRGYGRHEDNIVRGKAHDNVMMIHDFELMKWQGANSFRTSHYPYAEEVMDYADREGFVVIDETSAVGLNVGIGGGIATAENKLKTFSPETCNERTQAAHRREIEKLIARDKNHPCVVIWSIANEPESFTEESREYFAPLAEAARKADPTRPVGYVNVMLATPDNEKITDLFDVIMLNRYNGWYVQTGNLADAEAALRTEIDGWLKNYPGKPIIFTEYGPDTMNGNADLYRRPWSQEYQIDMLAMFHKVFDSYPEVIGEQMWNFADFSTVPGIMRVGGNKKGMFTRDRNPKPAAYAVRERWLRMREELGF</sequence>
<dbReference type="InterPro" id="IPR006104">
    <property type="entry name" value="Glyco_hydro_2_N"/>
</dbReference>
<dbReference type="PANTHER" id="PTHR10066">
    <property type="entry name" value="BETA-GLUCURONIDASE"/>
    <property type="match status" value="1"/>
</dbReference>
<feature type="domain" description="Glycosyl hydrolases family 2 sugar binding" evidence="9">
    <location>
        <begin position="15"/>
        <end position="181"/>
    </location>
</feature>
<dbReference type="RefSeq" id="WP_154544084.1">
    <property type="nucleotide sequence ID" value="NZ_VUMY01000006.1"/>
</dbReference>
<dbReference type="GO" id="GO:0004566">
    <property type="term" value="F:beta-glucuronidase activity"/>
    <property type="evidence" value="ECO:0007669"/>
    <property type="project" value="UniProtKB-EC"/>
</dbReference>
<protein>
    <recommendedName>
        <fullName evidence="3">Beta-glucuronidase</fullName>
        <ecNumber evidence="2">3.2.1.31</ecNumber>
    </recommendedName>
</protein>
<name>A0A7K0K1Q4_9ACTO</name>
<dbReference type="InterPro" id="IPR006103">
    <property type="entry name" value="Glyco_hydro_2_cat"/>
</dbReference>
<evidence type="ECO:0000256" key="3">
    <source>
        <dbReference type="ARBA" id="ARBA00016205"/>
    </source>
</evidence>
<evidence type="ECO:0000256" key="2">
    <source>
        <dbReference type="ARBA" id="ARBA00012761"/>
    </source>
</evidence>
<evidence type="ECO:0000313" key="10">
    <source>
        <dbReference type="EMBL" id="MST49426.1"/>
    </source>
</evidence>
<dbReference type="InterPro" id="IPR017853">
    <property type="entry name" value="GH"/>
</dbReference>
<dbReference type="Gene3D" id="2.60.40.10">
    <property type="entry name" value="Immunoglobulins"/>
    <property type="match status" value="1"/>
</dbReference>